<dbReference type="eggNOG" id="ENOG502SYV2">
    <property type="taxonomic scope" value="Eukaryota"/>
</dbReference>
<organism evidence="1 2">
    <name type="scientific">Moniliophthora roreri</name>
    <name type="common">Frosty pod rot fungus</name>
    <name type="synonym">Monilia roreri</name>
    <dbReference type="NCBI Taxonomy" id="221103"/>
    <lineage>
        <taxon>Eukaryota</taxon>
        <taxon>Fungi</taxon>
        <taxon>Dikarya</taxon>
        <taxon>Basidiomycota</taxon>
        <taxon>Agaricomycotina</taxon>
        <taxon>Agaricomycetes</taxon>
        <taxon>Agaricomycetidae</taxon>
        <taxon>Agaricales</taxon>
        <taxon>Marasmiineae</taxon>
        <taxon>Marasmiaceae</taxon>
        <taxon>Moniliophthora</taxon>
    </lineage>
</organism>
<evidence type="ECO:0000313" key="1">
    <source>
        <dbReference type="EMBL" id="KTB41758.1"/>
    </source>
</evidence>
<evidence type="ECO:0000313" key="2">
    <source>
        <dbReference type="Proteomes" id="UP000054988"/>
    </source>
</evidence>
<protein>
    <recommendedName>
        <fullName evidence="3">Pro-pol protein</fullName>
    </recommendedName>
</protein>
<dbReference type="PANTHER" id="PTHR24559">
    <property type="entry name" value="TRANSPOSON TY3-I GAG-POL POLYPROTEIN"/>
    <property type="match status" value="1"/>
</dbReference>
<dbReference type="SUPFAM" id="SSF56672">
    <property type="entry name" value="DNA/RNA polymerases"/>
    <property type="match status" value="1"/>
</dbReference>
<dbReference type="EMBL" id="LATX01001425">
    <property type="protein sequence ID" value="KTB41758.1"/>
    <property type="molecule type" value="Genomic_DNA"/>
</dbReference>
<sequence>MAKEEEEEVKDEVEVEEQYQRINGNHQQRRKQWKEEILENTTDELWVAARVTYSAELAYEELKKKEKQSMEEIVLAEFHRYQKVFSEEESHHLSEHKLYDHTIDLKPDAPVTIWSKVYPMSVNEQGELDQFLEENLHKGYIVPFKSPMASPVFFVKKKNGKL</sequence>
<dbReference type="PANTHER" id="PTHR24559:SF440">
    <property type="entry name" value="RIBONUCLEASE H"/>
    <property type="match status" value="1"/>
</dbReference>
<gene>
    <name evidence="1" type="ORF">WG66_5666</name>
</gene>
<reference evidence="1 2" key="1">
    <citation type="submission" date="2015-12" db="EMBL/GenBank/DDBJ databases">
        <title>Draft genome sequence of Moniliophthora roreri, the causal agent of frosty pod rot of cacao.</title>
        <authorList>
            <person name="Aime M.C."/>
            <person name="Diaz-Valderrama J.R."/>
            <person name="Kijpornyongpan T."/>
            <person name="Phillips-Mora W."/>
        </authorList>
    </citation>
    <scope>NUCLEOTIDE SEQUENCE [LARGE SCALE GENOMIC DNA]</scope>
    <source>
        <strain evidence="1 2">MCA 2952</strain>
    </source>
</reference>
<accession>A0A0W0FZP3</accession>
<evidence type="ECO:0008006" key="3">
    <source>
        <dbReference type="Google" id="ProtNLM"/>
    </source>
</evidence>
<proteinExistence type="predicted"/>
<name>A0A0W0FZP3_MONRR</name>
<dbReference type="InterPro" id="IPR053134">
    <property type="entry name" value="RNA-dir_DNA_polymerase"/>
</dbReference>
<dbReference type="InterPro" id="IPR043502">
    <property type="entry name" value="DNA/RNA_pol_sf"/>
</dbReference>
<comment type="caution">
    <text evidence="1">The sequence shown here is derived from an EMBL/GenBank/DDBJ whole genome shotgun (WGS) entry which is preliminary data.</text>
</comment>
<dbReference type="AlphaFoldDB" id="A0A0W0FZP3"/>
<dbReference type="Proteomes" id="UP000054988">
    <property type="component" value="Unassembled WGS sequence"/>
</dbReference>
<dbReference type="Gene3D" id="3.10.10.10">
    <property type="entry name" value="HIV Type 1 Reverse Transcriptase, subunit A, domain 1"/>
    <property type="match status" value="1"/>
</dbReference>